<dbReference type="EMBL" id="CP010951">
    <property type="protein sequence ID" value="AMO22608.1"/>
    <property type="molecule type" value="Genomic_DNA"/>
</dbReference>
<dbReference type="PATRIC" id="fig|94132.3.peg.1338"/>
<dbReference type="OrthoDB" id="9152680at2"/>
<evidence type="ECO:0008006" key="3">
    <source>
        <dbReference type="Google" id="ProtNLM"/>
    </source>
</evidence>
<sequence length="107" mass="11978">MDDFNQIEVPPSFTALFTSPSGSRLTEPMTTVRQRYELCEDLAQLLTEQASSARFKSGGTELQVLETIELGLSASESPVQPIEAGWVVRRLAELLHWEVEQRSGRRA</sequence>
<gene>
    <name evidence="1" type="ORF">UC35_06580</name>
</gene>
<dbReference type="RefSeq" id="WP_061497364.1">
    <property type="nucleotide sequence ID" value="NZ_CP010951.1"/>
</dbReference>
<protein>
    <recommendedName>
        <fullName evidence="3">ATPase with chaperone activity</fullName>
    </recommendedName>
</protein>
<proteinExistence type="predicted"/>
<organism evidence="1 2">
    <name type="scientific">Ramlibacter tataouinensis</name>
    <dbReference type="NCBI Taxonomy" id="94132"/>
    <lineage>
        <taxon>Bacteria</taxon>
        <taxon>Pseudomonadati</taxon>
        <taxon>Pseudomonadota</taxon>
        <taxon>Betaproteobacteria</taxon>
        <taxon>Burkholderiales</taxon>
        <taxon>Comamonadaceae</taxon>
        <taxon>Ramlibacter</taxon>
    </lineage>
</organism>
<evidence type="ECO:0000313" key="1">
    <source>
        <dbReference type="EMBL" id="AMO22608.1"/>
    </source>
</evidence>
<reference evidence="1 2" key="1">
    <citation type="journal article" date="2014" name="Int. J. Syst. Evol. Microbiol.">
        <title>Ramlibacter solisilvae sp. nov., isolated from forest soil, and emended description of the genus Ramlibacter.</title>
        <authorList>
            <person name="Lee H.J."/>
            <person name="Lee S.H."/>
            <person name="Lee S.S."/>
            <person name="Lee J.S."/>
            <person name="Kim Y."/>
            <person name="Kim S.C."/>
            <person name="Jeon C.O."/>
        </authorList>
    </citation>
    <scope>NUCLEOTIDE SEQUENCE [LARGE SCALE GENOMIC DNA]</scope>
    <source>
        <strain evidence="1 2">5-10</strain>
    </source>
</reference>
<name>A0A127JRJ2_9BURK</name>
<dbReference type="AlphaFoldDB" id="A0A127JRJ2"/>
<evidence type="ECO:0000313" key="2">
    <source>
        <dbReference type="Proteomes" id="UP000070433"/>
    </source>
</evidence>
<keyword evidence="2" id="KW-1185">Reference proteome</keyword>
<dbReference type="Proteomes" id="UP000070433">
    <property type="component" value="Chromosome"/>
</dbReference>
<accession>A0A127JRJ2</accession>